<comment type="caution">
    <text evidence="1">The sequence shown here is derived from an EMBL/GenBank/DDBJ whole genome shotgun (WGS) entry which is preliminary data.</text>
</comment>
<organism evidence="1 2">
    <name type="scientific">Haloferax volcanii</name>
    <name type="common">Halobacterium volcanii</name>
    <dbReference type="NCBI Taxonomy" id="2246"/>
    <lineage>
        <taxon>Archaea</taxon>
        <taxon>Methanobacteriati</taxon>
        <taxon>Methanobacteriota</taxon>
        <taxon>Stenosarchaea group</taxon>
        <taxon>Halobacteria</taxon>
        <taxon>Halobacteriales</taxon>
        <taxon>Haloferacaceae</taxon>
        <taxon>Haloferax</taxon>
    </lineage>
</organism>
<accession>A0A558FXF2</accession>
<dbReference type="Pfam" id="PF23957">
    <property type="entry name" value="DUF7286"/>
    <property type="match status" value="1"/>
</dbReference>
<evidence type="ECO:0000313" key="1">
    <source>
        <dbReference type="EMBL" id="TVT90202.1"/>
    </source>
</evidence>
<proteinExistence type="predicted"/>
<protein>
    <submittedName>
        <fullName evidence="1">Uncharacterized protein</fullName>
    </submittedName>
</protein>
<reference evidence="1 2" key="1">
    <citation type="submission" date="2019-07" db="EMBL/GenBank/DDBJ databases">
        <title>Draft genome sequence of Haloferax volcanii SS0101, isolated from salt farm in Samut Sakhon, Thailand.</title>
        <authorList>
            <person name="Wanthongcharoen S."/>
            <person name="Yamprayoonswat W."/>
            <person name="Ruangsuj P."/>
            <person name="Thongpramul N."/>
            <person name="Jumpathong W."/>
            <person name="Sittihan S."/>
            <person name="Kanjanavas P."/>
            <person name="Yasawong M."/>
        </authorList>
    </citation>
    <scope>NUCLEOTIDE SEQUENCE [LARGE SCALE GENOMIC DNA]</scope>
    <source>
        <strain evidence="1 2">SS0101</strain>
    </source>
</reference>
<evidence type="ECO:0000313" key="2">
    <source>
        <dbReference type="Proteomes" id="UP000320212"/>
    </source>
</evidence>
<gene>
    <name evidence="1" type="ORF">FQA18_18120</name>
</gene>
<dbReference type="EMBL" id="VMTR01000242">
    <property type="protein sequence ID" value="TVT90202.1"/>
    <property type="molecule type" value="Genomic_DNA"/>
</dbReference>
<sequence>MRLAADDRGRVPFALLGVLLLVGSATFSGALSAHDPVADRRVDDAMDRATAQADYSGSWFRNH</sequence>
<name>A0A558FXF2_HALVO</name>
<dbReference type="InterPro" id="IPR055710">
    <property type="entry name" value="DUF7286"/>
</dbReference>
<dbReference type="Proteomes" id="UP000320212">
    <property type="component" value="Unassembled WGS sequence"/>
</dbReference>
<dbReference type="AlphaFoldDB" id="A0A558FXF2"/>
<dbReference type="RefSeq" id="WP_144859634.1">
    <property type="nucleotide sequence ID" value="NZ_VMTR01000242.1"/>
</dbReference>